<protein>
    <recommendedName>
        <fullName evidence="4">Transcription elongation factor GreB</fullName>
    </recommendedName>
    <alternativeName>
        <fullName evidence="4">Transcript cleavage factor GreB</fullName>
    </alternativeName>
</protein>
<gene>
    <name evidence="4 7" type="primary">greB</name>
    <name evidence="7" type="ORF">PMYSY11_4303</name>
</gene>
<dbReference type="InterPro" id="IPR023459">
    <property type="entry name" value="Tscrpt_elong_fac_GreA/B_fam"/>
</dbReference>
<dbReference type="GO" id="GO:0003677">
    <property type="term" value="F:DNA binding"/>
    <property type="evidence" value="ECO:0007669"/>
    <property type="project" value="UniProtKB-UniRule"/>
</dbReference>
<dbReference type="InterPro" id="IPR036805">
    <property type="entry name" value="Tscrpt_elong_fac_GreA/B_N_sf"/>
</dbReference>
<keyword evidence="7" id="KW-0251">Elongation factor</keyword>
<sequence>MSRYRPPRTAGTALITPQGEARLRAELHELWHVRRPQITQSVSEAAAQGDRSENAEYTYGKKMLREIDSRVRFLTKRLESLKVVDAKPSDPDKVYFGAWVTLEDDGGNESRYRIVGPDELDLKLNLISIDSPLARALIGKSLDAEVCVQTPTGEKNWYIIAIEYP</sequence>
<dbReference type="Pfam" id="PF01272">
    <property type="entry name" value="GreA_GreB"/>
    <property type="match status" value="1"/>
</dbReference>
<keyword evidence="1 4" id="KW-0805">Transcription regulation</keyword>
<dbReference type="EMBL" id="LR215729">
    <property type="protein sequence ID" value="VEV99346.1"/>
    <property type="molecule type" value="Genomic_DNA"/>
</dbReference>
<evidence type="ECO:0000259" key="5">
    <source>
        <dbReference type="Pfam" id="PF01272"/>
    </source>
</evidence>
<dbReference type="FunFam" id="1.10.287.180:FF:000001">
    <property type="entry name" value="Transcription elongation factor GreA"/>
    <property type="match status" value="1"/>
</dbReference>
<dbReference type="NCBIfam" id="NF002506">
    <property type="entry name" value="PRK01885.1"/>
    <property type="match status" value="1"/>
</dbReference>
<dbReference type="Gene3D" id="1.10.287.180">
    <property type="entry name" value="Transcription elongation factor, GreA/GreB, N-terminal domain"/>
    <property type="match status" value="1"/>
</dbReference>
<feature type="domain" description="Transcription elongation factor GreA/GreB C-terminal" evidence="5">
    <location>
        <begin position="91"/>
        <end position="164"/>
    </location>
</feature>
<dbReference type="GO" id="GO:0006354">
    <property type="term" value="P:DNA-templated transcription elongation"/>
    <property type="evidence" value="ECO:0007669"/>
    <property type="project" value="TreeGrafter"/>
</dbReference>
<dbReference type="InterPro" id="IPR028624">
    <property type="entry name" value="Tscrpt_elong_fac_GreA/B"/>
</dbReference>
<dbReference type="SUPFAM" id="SSF46557">
    <property type="entry name" value="GreA transcript cleavage protein, N-terminal domain"/>
    <property type="match status" value="1"/>
</dbReference>
<dbReference type="PANTHER" id="PTHR30437">
    <property type="entry name" value="TRANSCRIPTION ELONGATION FACTOR GREA"/>
    <property type="match status" value="1"/>
</dbReference>
<keyword evidence="2 4" id="KW-0238">DNA-binding</keyword>
<dbReference type="InterPro" id="IPR022691">
    <property type="entry name" value="Tscrpt_elong_fac_GreA/B_N"/>
</dbReference>
<keyword evidence="7" id="KW-0648">Protein biosynthesis</keyword>
<evidence type="ECO:0000256" key="2">
    <source>
        <dbReference type="ARBA" id="ARBA00023125"/>
    </source>
</evidence>
<dbReference type="InterPro" id="IPR036953">
    <property type="entry name" value="GreA/GreB_C_sf"/>
</dbReference>
<comment type="similarity">
    <text evidence="4">Belongs to the GreA/GreB family. GreB subfamily.</text>
</comment>
<dbReference type="GO" id="GO:0003746">
    <property type="term" value="F:translation elongation factor activity"/>
    <property type="evidence" value="ECO:0007669"/>
    <property type="project" value="UniProtKB-KW"/>
</dbReference>
<dbReference type="PIRSF" id="PIRSF006092">
    <property type="entry name" value="GreA_GreB"/>
    <property type="match status" value="1"/>
</dbReference>
<feature type="domain" description="Transcription elongation factor GreA/GreB N-terminal" evidence="6">
    <location>
        <begin position="14"/>
        <end position="83"/>
    </location>
</feature>
<name>A0A653EBG5_9PSED</name>
<reference evidence="7" key="1">
    <citation type="submission" date="2019-02" db="EMBL/GenBank/DDBJ databases">
        <authorList>
            <consortium name="Genoscope - CEA"/>
            <person name="William W."/>
        </authorList>
    </citation>
    <scope>NUCLEOTIDE SEQUENCE [LARGE SCALE GENOMIC DNA]</scope>
    <source>
        <strain evidence="7">YSy11</strain>
    </source>
</reference>
<dbReference type="AlphaFoldDB" id="A0A653EBG5"/>
<dbReference type="Pfam" id="PF03449">
    <property type="entry name" value="GreA_GreB_N"/>
    <property type="match status" value="1"/>
</dbReference>
<evidence type="ECO:0000256" key="1">
    <source>
        <dbReference type="ARBA" id="ARBA00023015"/>
    </source>
</evidence>
<dbReference type="PANTHER" id="PTHR30437:SF6">
    <property type="entry name" value="TRANSCRIPTION ELONGATION FACTOR GREB"/>
    <property type="match status" value="1"/>
</dbReference>
<dbReference type="HAMAP" id="MF_00105">
    <property type="entry name" value="GreA_GreB"/>
    <property type="match status" value="1"/>
</dbReference>
<proteinExistence type="inferred from homology"/>
<accession>A0A653EBG5</accession>
<keyword evidence="3 4" id="KW-0804">Transcription</keyword>
<dbReference type="PROSITE" id="PS00829">
    <property type="entry name" value="GREAB_1"/>
    <property type="match status" value="1"/>
</dbReference>
<evidence type="ECO:0000256" key="3">
    <source>
        <dbReference type="ARBA" id="ARBA00023163"/>
    </source>
</evidence>
<organism evidence="7">
    <name type="scientific">Pseudomonas marincola</name>
    <dbReference type="NCBI Taxonomy" id="437900"/>
    <lineage>
        <taxon>Bacteria</taxon>
        <taxon>Pseudomonadati</taxon>
        <taxon>Pseudomonadota</taxon>
        <taxon>Gammaproteobacteria</taxon>
        <taxon>Pseudomonadales</taxon>
        <taxon>Pseudomonadaceae</taxon>
        <taxon>Pseudomonas</taxon>
    </lineage>
</organism>
<dbReference type="FunFam" id="3.10.50.30:FF:000001">
    <property type="entry name" value="Transcription elongation factor GreA"/>
    <property type="match status" value="1"/>
</dbReference>
<dbReference type="GO" id="GO:0070063">
    <property type="term" value="F:RNA polymerase binding"/>
    <property type="evidence" value="ECO:0007669"/>
    <property type="project" value="InterPro"/>
</dbReference>
<dbReference type="InterPro" id="IPR001437">
    <property type="entry name" value="Tscrpt_elong_fac_GreA/B_C"/>
</dbReference>
<dbReference type="NCBIfam" id="TIGR01461">
    <property type="entry name" value="greB"/>
    <property type="match status" value="1"/>
</dbReference>
<evidence type="ECO:0000313" key="7">
    <source>
        <dbReference type="EMBL" id="VEV99346.1"/>
    </source>
</evidence>
<dbReference type="SUPFAM" id="SSF54534">
    <property type="entry name" value="FKBP-like"/>
    <property type="match status" value="1"/>
</dbReference>
<dbReference type="Gene3D" id="3.10.50.30">
    <property type="entry name" value="Transcription elongation factor, GreA/GreB, C-terminal domain"/>
    <property type="match status" value="1"/>
</dbReference>
<dbReference type="RefSeq" id="WP_150549444.1">
    <property type="nucleotide sequence ID" value="NZ_LR215729.2"/>
</dbReference>
<dbReference type="GO" id="GO:0032784">
    <property type="term" value="P:regulation of DNA-templated transcription elongation"/>
    <property type="evidence" value="ECO:0007669"/>
    <property type="project" value="UniProtKB-UniRule"/>
</dbReference>
<evidence type="ECO:0000259" key="6">
    <source>
        <dbReference type="Pfam" id="PF03449"/>
    </source>
</evidence>
<dbReference type="InterPro" id="IPR018151">
    <property type="entry name" value="TF_GreA/GreB_CS"/>
</dbReference>
<evidence type="ECO:0000256" key="4">
    <source>
        <dbReference type="HAMAP-Rule" id="MF_00930"/>
    </source>
</evidence>
<comment type="function">
    <text evidence="4">Necessary for efficient RNA polymerase transcription elongation past template-encoded arresting sites. The arresting sites in DNA have the property of trapping a certain fraction of elongating RNA polymerases that pass through, resulting in locked ternary complexes. Cleavage of the nascent transcript by cleavage factors such as GreA or GreB allows the resumption of elongation from the new 3'terminus. GreB releases sequences of up to 9 nucleotides in length.</text>
</comment>
<dbReference type="InterPro" id="IPR006358">
    <property type="entry name" value="Tscrpt_elong_fac_GreB"/>
</dbReference>
<dbReference type="HAMAP" id="MF_00930">
    <property type="entry name" value="GreB"/>
    <property type="match status" value="1"/>
</dbReference>